<evidence type="ECO:0000313" key="1">
    <source>
        <dbReference type="EMBL" id="GIY19158.1"/>
    </source>
</evidence>
<sequence>MVDFLDVKDLTGTYRNFHLSCTCIPPPQNCRELSYFTVLYPNPTSQKRKVRNATYHNPYLPPHLSPCSKATTTRKTMAFLEPYRTMNNSTIA</sequence>
<organism evidence="1 2">
    <name type="scientific">Caerostris extrusa</name>
    <name type="common">Bark spider</name>
    <name type="synonym">Caerostris bankana</name>
    <dbReference type="NCBI Taxonomy" id="172846"/>
    <lineage>
        <taxon>Eukaryota</taxon>
        <taxon>Metazoa</taxon>
        <taxon>Ecdysozoa</taxon>
        <taxon>Arthropoda</taxon>
        <taxon>Chelicerata</taxon>
        <taxon>Arachnida</taxon>
        <taxon>Araneae</taxon>
        <taxon>Araneomorphae</taxon>
        <taxon>Entelegynae</taxon>
        <taxon>Araneoidea</taxon>
        <taxon>Araneidae</taxon>
        <taxon>Caerostris</taxon>
    </lineage>
</organism>
<gene>
    <name evidence="1" type="ORF">CEXT_642631</name>
</gene>
<evidence type="ECO:0000313" key="2">
    <source>
        <dbReference type="Proteomes" id="UP001054945"/>
    </source>
</evidence>
<accession>A0AAV4RGN4</accession>
<keyword evidence="2" id="KW-1185">Reference proteome</keyword>
<proteinExistence type="predicted"/>
<dbReference type="EMBL" id="BPLR01007723">
    <property type="protein sequence ID" value="GIY19158.1"/>
    <property type="molecule type" value="Genomic_DNA"/>
</dbReference>
<dbReference type="Proteomes" id="UP001054945">
    <property type="component" value="Unassembled WGS sequence"/>
</dbReference>
<name>A0AAV4RGN4_CAEEX</name>
<comment type="caution">
    <text evidence="1">The sequence shown here is derived from an EMBL/GenBank/DDBJ whole genome shotgun (WGS) entry which is preliminary data.</text>
</comment>
<protein>
    <submittedName>
        <fullName evidence="1">Uncharacterized protein</fullName>
    </submittedName>
</protein>
<dbReference type="AlphaFoldDB" id="A0AAV4RGN4"/>
<reference evidence="1 2" key="1">
    <citation type="submission" date="2021-06" db="EMBL/GenBank/DDBJ databases">
        <title>Caerostris extrusa draft genome.</title>
        <authorList>
            <person name="Kono N."/>
            <person name="Arakawa K."/>
        </authorList>
    </citation>
    <scope>NUCLEOTIDE SEQUENCE [LARGE SCALE GENOMIC DNA]</scope>
</reference>